<proteinExistence type="predicted"/>
<feature type="region of interest" description="Disordered" evidence="1">
    <location>
        <begin position="1"/>
        <end position="35"/>
    </location>
</feature>
<accession>A0A8H3ZL74</accession>
<reference evidence="2 3" key="1">
    <citation type="submission" date="2019-12" db="EMBL/GenBank/DDBJ databases">
        <title>A genome sequence resource for the geographically widespread anthracnose pathogen Colletotrichum asianum.</title>
        <authorList>
            <person name="Meng Y."/>
        </authorList>
    </citation>
    <scope>NUCLEOTIDE SEQUENCE [LARGE SCALE GENOMIC DNA]</scope>
    <source>
        <strain evidence="2 3">ICMP 18580</strain>
    </source>
</reference>
<dbReference type="Proteomes" id="UP000434172">
    <property type="component" value="Unassembled WGS sequence"/>
</dbReference>
<organism evidence="2 3">
    <name type="scientific">Colletotrichum asianum</name>
    <dbReference type="NCBI Taxonomy" id="702518"/>
    <lineage>
        <taxon>Eukaryota</taxon>
        <taxon>Fungi</taxon>
        <taxon>Dikarya</taxon>
        <taxon>Ascomycota</taxon>
        <taxon>Pezizomycotina</taxon>
        <taxon>Sordariomycetes</taxon>
        <taxon>Hypocreomycetidae</taxon>
        <taxon>Glomerellales</taxon>
        <taxon>Glomerellaceae</taxon>
        <taxon>Colletotrichum</taxon>
        <taxon>Colletotrichum gloeosporioides species complex</taxon>
    </lineage>
</organism>
<dbReference type="EMBL" id="WOWK01000124">
    <property type="protein sequence ID" value="KAF0317711.1"/>
    <property type="molecule type" value="Genomic_DNA"/>
</dbReference>
<gene>
    <name evidence="2" type="ORF">GQ607_015021</name>
</gene>
<evidence type="ECO:0000313" key="3">
    <source>
        <dbReference type="Proteomes" id="UP000434172"/>
    </source>
</evidence>
<evidence type="ECO:0000313" key="2">
    <source>
        <dbReference type="EMBL" id="KAF0317711.1"/>
    </source>
</evidence>
<keyword evidence="3" id="KW-1185">Reference proteome</keyword>
<comment type="caution">
    <text evidence="2">The sequence shown here is derived from an EMBL/GenBank/DDBJ whole genome shotgun (WGS) entry which is preliminary data.</text>
</comment>
<dbReference type="AlphaFoldDB" id="A0A8H3ZL74"/>
<evidence type="ECO:0000256" key="1">
    <source>
        <dbReference type="SAM" id="MobiDB-lite"/>
    </source>
</evidence>
<name>A0A8H3ZL74_9PEZI</name>
<sequence>MQAILLQHSVKHPSPPEPHVTTSRRHSHHPIQPIPSFQPGSSLCWAVPCR</sequence>
<protein>
    <submittedName>
        <fullName evidence="2">Uncharacterized protein</fullName>
    </submittedName>
</protein>